<accession>A0AAW1Y4P2</accession>
<comment type="caution">
    <text evidence="2">The sequence shown here is derived from an EMBL/GenBank/DDBJ whole genome shotgun (WGS) entry which is preliminary data.</text>
</comment>
<keyword evidence="1" id="KW-0812">Transmembrane</keyword>
<evidence type="ECO:0000256" key="1">
    <source>
        <dbReference type="SAM" id="Phobius"/>
    </source>
</evidence>
<protein>
    <submittedName>
        <fullName evidence="2">Uncharacterized protein</fullName>
    </submittedName>
</protein>
<feature type="transmembrane region" description="Helical" evidence="1">
    <location>
        <begin position="59"/>
        <end position="79"/>
    </location>
</feature>
<reference evidence="2 3" key="1">
    <citation type="journal article" date="2023" name="G3 (Bethesda)">
        <title>A chromosome-length genome assembly and annotation of blackberry (Rubus argutus, cv. 'Hillquist').</title>
        <authorList>
            <person name="Bruna T."/>
            <person name="Aryal R."/>
            <person name="Dudchenko O."/>
            <person name="Sargent D.J."/>
            <person name="Mead D."/>
            <person name="Buti M."/>
            <person name="Cavallini A."/>
            <person name="Hytonen T."/>
            <person name="Andres J."/>
            <person name="Pham M."/>
            <person name="Weisz D."/>
            <person name="Mascagni F."/>
            <person name="Usai G."/>
            <person name="Natali L."/>
            <person name="Bassil N."/>
            <person name="Fernandez G.E."/>
            <person name="Lomsadze A."/>
            <person name="Armour M."/>
            <person name="Olukolu B."/>
            <person name="Poorten T."/>
            <person name="Britton C."/>
            <person name="Davik J."/>
            <person name="Ashrafi H."/>
            <person name="Aiden E.L."/>
            <person name="Borodovsky M."/>
            <person name="Worthington M."/>
        </authorList>
    </citation>
    <scope>NUCLEOTIDE SEQUENCE [LARGE SCALE GENOMIC DNA]</scope>
    <source>
        <strain evidence="2">PI 553951</strain>
    </source>
</reference>
<keyword evidence="1" id="KW-0472">Membrane</keyword>
<gene>
    <name evidence="2" type="ORF">M0R45_008527</name>
</gene>
<evidence type="ECO:0000313" key="3">
    <source>
        <dbReference type="Proteomes" id="UP001457282"/>
    </source>
</evidence>
<dbReference type="EMBL" id="JBEDUW010000002">
    <property type="protein sequence ID" value="KAK9942883.1"/>
    <property type="molecule type" value="Genomic_DNA"/>
</dbReference>
<dbReference type="AlphaFoldDB" id="A0AAW1Y4P2"/>
<keyword evidence="3" id="KW-1185">Reference proteome</keyword>
<organism evidence="2 3">
    <name type="scientific">Rubus argutus</name>
    <name type="common">Southern blackberry</name>
    <dbReference type="NCBI Taxonomy" id="59490"/>
    <lineage>
        <taxon>Eukaryota</taxon>
        <taxon>Viridiplantae</taxon>
        <taxon>Streptophyta</taxon>
        <taxon>Embryophyta</taxon>
        <taxon>Tracheophyta</taxon>
        <taxon>Spermatophyta</taxon>
        <taxon>Magnoliopsida</taxon>
        <taxon>eudicotyledons</taxon>
        <taxon>Gunneridae</taxon>
        <taxon>Pentapetalae</taxon>
        <taxon>rosids</taxon>
        <taxon>fabids</taxon>
        <taxon>Rosales</taxon>
        <taxon>Rosaceae</taxon>
        <taxon>Rosoideae</taxon>
        <taxon>Rosoideae incertae sedis</taxon>
        <taxon>Rubus</taxon>
    </lineage>
</organism>
<sequence>MPYMNYDMMVRPFNSWGSSSSFLSISNLSVLEITGDHRRPGQSIVRTECGTHCPTSSNYLGGTLIHLVSGFLWCFYIYYLKRNLYVPKVFSLCNDAINCGQLYGIHDGRKLKTL</sequence>
<dbReference type="Proteomes" id="UP001457282">
    <property type="component" value="Unassembled WGS sequence"/>
</dbReference>
<proteinExistence type="predicted"/>
<evidence type="ECO:0000313" key="2">
    <source>
        <dbReference type="EMBL" id="KAK9942883.1"/>
    </source>
</evidence>
<keyword evidence="1" id="KW-1133">Transmembrane helix</keyword>
<name>A0AAW1Y4P2_RUBAR</name>